<evidence type="ECO:0000313" key="1">
    <source>
        <dbReference type="EMBL" id="AWH85919.1"/>
    </source>
</evidence>
<dbReference type="OrthoDB" id="8246703at2"/>
<accession>A0A2S1R042</accession>
<evidence type="ECO:0000313" key="2">
    <source>
        <dbReference type="Proteomes" id="UP000244929"/>
    </source>
</evidence>
<dbReference type="RefSeq" id="WP_108778621.1">
    <property type="nucleotide sequence ID" value="NZ_CP029186.1"/>
</dbReference>
<dbReference type="InterPro" id="IPR037079">
    <property type="entry name" value="AF2212/PG0164-like_sf"/>
</dbReference>
<sequence length="158" mass="18618">MKDKPLTDKEYLLERFPGKGGWTFIELPDIPKDKDIPFGVVKVKGTIDDYKIKDYTLMPRGNGSLLMAVKAEIRKKIGKQEGDYVHVVLYRDDSVFEIPEAFRSRLMEYPGALESFKRYKKWEQRMCVNWIYSAKRPETVNERIIKTIGRVQRREKIV</sequence>
<organism evidence="1 2">
    <name type="scientific">Flavobacterium album</name>
    <dbReference type="NCBI Taxonomy" id="2175091"/>
    <lineage>
        <taxon>Bacteria</taxon>
        <taxon>Pseudomonadati</taxon>
        <taxon>Bacteroidota</taxon>
        <taxon>Flavobacteriia</taxon>
        <taxon>Flavobacteriales</taxon>
        <taxon>Flavobacteriaceae</taxon>
        <taxon>Flavobacterium</taxon>
    </lineage>
</organism>
<dbReference type="Proteomes" id="UP000244929">
    <property type="component" value="Chromosome"/>
</dbReference>
<dbReference type="Pfam" id="PF08922">
    <property type="entry name" value="DUF1905"/>
    <property type="match status" value="1"/>
</dbReference>
<dbReference type="Pfam" id="PF13376">
    <property type="entry name" value="OmdA"/>
    <property type="match status" value="1"/>
</dbReference>
<dbReference type="AlphaFoldDB" id="A0A2S1R042"/>
<keyword evidence="2" id="KW-1185">Reference proteome</keyword>
<name>A0A2S1R042_9FLAO</name>
<dbReference type="EMBL" id="CP029186">
    <property type="protein sequence ID" value="AWH85919.1"/>
    <property type="molecule type" value="Genomic_DNA"/>
</dbReference>
<protein>
    <recommendedName>
        <fullName evidence="3">DUF1905 domain-containing protein</fullName>
    </recommendedName>
</protein>
<gene>
    <name evidence="1" type="ORF">HYN59_12745</name>
</gene>
<evidence type="ECO:0008006" key="3">
    <source>
        <dbReference type="Google" id="ProtNLM"/>
    </source>
</evidence>
<reference evidence="1 2" key="1">
    <citation type="submission" date="2018-04" db="EMBL/GenBank/DDBJ databases">
        <title>Genome sequencing of Flavobacterium sp. HYN0059.</title>
        <authorList>
            <person name="Yi H."/>
            <person name="Baek C."/>
        </authorList>
    </citation>
    <scope>NUCLEOTIDE SEQUENCE [LARGE SCALE GENOMIC DNA]</scope>
    <source>
        <strain evidence="1 2">HYN0059</strain>
    </source>
</reference>
<proteinExistence type="predicted"/>
<dbReference type="SUPFAM" id="SSF141694">
    <property type="entry name" value="AF2212/PG0164-like"/>
    <property type="match status" value="1"/>
</dbReference>
<dbReference type="Gene3D" id="2.40.30.100">
    <property type="entry name" value="AF2212/PG0164-like"/>
    <property type="match status" value="1"/>
</dbReference>
<dbReference type="InterPro" id="IPR015018">
    <property type="entry name" value="DUF1905"/>
</dbReference>
<dbReference type="KEGG" id="falb:HYN59_12745"/>